<dbReference type="GO" id="GO:0006260">
    <property type="term" value="P:DNA replication"/>
    <property type="evidence" value="ECO:0007669"/>
    <property type="project" value="InterPro"/>
</dbReference>
<evidence type="ECO:0000313" key="3">
    <source>
        <dbReference type="Proteomes" id="UP000093100"/>
    </source>
</evidence>
<accession>A0AAX0HAV5</accession>
<dbReference type="Gene3D" id="1.10.10.10">
    <property type="entry name" value="Winged helix-like DNA-binding domain superfamily/Winged helix DNA-binding domain"/>
    <property type="match status" value="1"/>
</dbReference>
<dbReference type="RefSeq" id="WP_023386193.1">
    <property type="nucleotide sequence ID" value="NZ_CP009226.1"/>
</dbReference>
<reference evidence="2 3" key="1">
    <citation type="journal article" date="2016" name="Genome Biol. Evol.">
        <title>Comparative Genomics of Campylobacter fetus from Reptiles and Mammals Reveals Divergent Evolution in Host-Associated Lineages.</title>
        <authorList>
            <person name="Gilbert M.J."/>
            <person name="Miller W.G."/>
            <person name="Yee E."/>
            <person name="Zomer A.L."/>
            <person name="van der Graaf-van Bloois L."/>
            <person name="Fitzgerald C."/>
            <person name="Forbes K.J."/>
            <person name="Meric G."/>
            <person name="Sheppard S.K."/>
            <person name="Wagenaar J.A."/>
            <person name="Duim B."/>
        </authorList>
    </citation>
    <scope>NUCLEOTIDE SEQUENCE [LARGE SCALE GENOMIC DNA]</scope>
    <source>
        <strain evidence="2 3">12S02225-3</strain>
    </source>
</reference>
<proteinExistence type="predicted"/>
<name>A0AAX0HAV5_CAMFE</name>
<evidence type="ECO:0000259" key="1">
    <source>
        <dbReference type="Pfam" id="PF05732"/>
    </source>
</evidence>
<dbReference type="InterPro" id="IPR036388">
    <property type="entry name" value="WH-like_DNA-bd_sf"/>
</dbReference>
<dbReference type="EMBL" id="LFLK01000005">
    <property type="protein sequence ID" value="OCR90617.1"/>
    <property type="molecule type" value="Genomic_DNA"/>
</dbReference>
<gene>
    <name evidence="2" type="ORF">CFT12S02225_06195</name>
</gene>
<protein>
    <recommendedName>
        <fullName evidence="1">Plasmid replication protein RepL domain-containing protein</fullName>
    </recommendedName>
</protein>
<sequence length="87" mass="10253">MDKHNFKFNTLTKLFKKILGEKKTLIMELLVENMDENYLVKYTIKEICDELEVSKPTVIQTFKLLEEKAVLTKIKNGLYKLNLSDEL</sequence>
<dbReference type="InterPro" id="IPR008813">
    <property type="entry name" value="Plasmid_replication_RepL"/>
</dbReference>
<organism evidence="2 3">
    <name type="scientific">Campylobacter fetus subsp. testudinum</name>
    <dbReference type="NCBI Taxonomy" id="1507806"/>
    <lineage>
        <taxon>Bacteria</taxon>
        <taxon>Pseudomonadati</taxon>
        <taxon>Campylobacterota</taxon>
        <taxon>Epsilonproteobacteria</taxon>
        <taxon>Campylobacterales</taxon>
        <taxon>Campylobacteraceae</taxon>
        <taxon>Campylobacter</taxon>
    </lineage>
</organism>
<dbReference type="Pfam" id="PF05732">
    <property type="entry name" value="RepL"/>
    <property type="match status" value="1"/>
</dbReference>
<dbReference type="SUPFAM" id="SSF46785">
    <property type="entry name" value="Winged helix' DNA-binding domain"/>
    <property type="match status" value="1"/>
</dbReference>
<dbReference type="AlphaFoldDB" id="A0AAX0HAV5"/>
<comment type="caution">
    <text evidence="2">The sequence shown here is derived from an EMBL/GenBank/DDBJ whole genome shotgun (WGS) entry which is preliminary data.</text>
</comment>
<dbReference type="GO" id="GO:0006276">
    <property type="term" value="P:plasmid maintenance"/>
    <property type="evidence" value="ECO:0007669"/>
    <property type="project" value="InterPro"/>
</dbReference>
<dbReference type="KEGG" id="cfp:CR44_08480"/>
<dbReference type="InterPro" id="IPR036390">
    <property type="entry name" value="WH_DNA-bd_sf"/>
</dbReference>
<dbReference type="Proteomes" id="UP000093100">
    <property type="component" value="Unassembled WGS sequence"/>
</dbReference>
<evidence type="ECO:0000313" key="2">
    <source>
        <dbReference type="EMBL" id="OCR90617.1"/>
    </source>
</evidence>
<feature type="domain" description="Plasmid replication protein RepL" evidence="1">
    <location>
        <begin position="17"/>
        <end position="82"/>
    </location>
</feature>